<sequence length="114" mass="13182">MTERIHYSDRKLPLCFKGVYDIPVVTIENYCKWYGLNIVYPDGRVEWVDTDLLAEIERESKFSVMGDHNYHPILLDKVAEKIGGVACEVARELMTGRWVLEVMDGKIPGQEKFC</sequence>
<proteinExistence type="predicted"/>
<gene>
    <name evidence="1" type="ORF">KTN4_256</name>
</gene>
<organism evidence="1 2">
    <name type="scientific">Pseudomonas phage KTN4</name>
    <dbReference type="NCBI Taxonomy" id="1862701"/>
    <lineage>
        <taxon>Viruses</taxon>
        <taxon>Duplodnaviria</taxon>
        <taxon>Heunggongvirae</taxon>
        <taxon>Uroviricota</taxon>
        <taxon>Caudoviricetes</taxon>
        <taxon>Chimalliviridae</taxon>
        <taxon>Phikzvirus</taxon>
        <taxon>Phikzvirus phiKZ</taxon>
    </lineage>
</organism>
<evidence type="ECO:0000313" key="1">
    <source>
        <dbReference type="EMBL" id="ANM45014.1"/>
    </source>
</evidence>
<dbReference type="EMBL" id="KU521356">
    <property type="protein sequence ID" value="ANM45014.1"/>
    <property type="molecule type" value="Genomic_DNA"/>
</dbReference>
<protein>
    <submittedName>
        <fullName evidence="1">Uncharacterized protein</fullName>
    </submittedName>
</protein>
<reference evidence="1 2" key="1">
    <citation type="journal article" date="2016" name="Sci. Rep.">
        <title>A proposed integrated approach for the preclinical evaluation of phage therapy in Pseudomonas infections.</title>
        <authorList>
            <person name="Danis-Wlodarczyk K."/>
            <person name="Vandenheuvel D."/>
            <person name="Jang H.B."/>
            <person name="Briers Y."/>
            <person name="Olszak T."/>
            <person name="Arabski M."/>
            <person name="Wasik S."/>
            <person name="Drabik M."/>
            <person name="Higgins G."/>
            <person name="Tyrrell J."/>
            <person name="Harvey B.J."/>
            <person name="Noben J.P."/>
            <person name="Lavigne R."/>
            <person name="Drulis-Kawa Z."/>
        </authorList>
    </citation>
    <scope>NUCLEOTIDE SEQUENCE [LARGE SCALE GENOMIC DNA]</scope>
</reference>
<dbReference type="Proteomes" id="UP000224336">
    <property type="component" value="Segment"/>
</dbReference>
<accession>A0A192Y538</accession>
<evidence type="ECO:0000313" key="2">
    <source>
        <dbReference type="Proteomes" id="UP000224336"/>
    </source>
</evidence>
<name>A0A192Y538_9CAUD</name>